<evidence type="ECO:0000256" key="10">
    <source>
        <dbReference type="ARBA" id="ARBA00022881"/>
    </source>
</evidence>
<dbReference type="CDD" id="cd09857">
    <property type="entry name" value="PIN_EXO1"/>
    <property type="match status" value="1"/>
</dbReference>
<name>A0ABP9YAU0_9FUNG</name>
<evidence type="ECO:0000256" key="5">
    <source>
        <dbReference type="ARBA" id="ARBA00022723"/>
    </source>
</evidence>
<dbReference type="PROSITE" id="PS50005">
    <property type="entry name" value="TPR"/>
    <property type="match status" value="1"/>
</dbReference>
<dbReference type="InterPro" id="IPR006085">
    <property type="entry name" value="XPG_DNA_repair_N"/>
</dbReference>
<dbReference type="InterPro" id="IPR006086">
    <property type="entry name" value="XPG-I_dom"/>
</dbReference>
<feature type="repeat" description="TPR" evidence="14">
    <location>
        <begin position="96"/>
        <end position="129"/>
    </location>
</feature>
<keyword evidence="14" id="KW-0802">TPR repeat</keyword>
<feature type="domain" description="XPG N-terminal" evidence="17">
    <location>
        <begin position="1"/>
        <end position="99"/>
    </location>
</feature>
<dbReference type="InterPro" id="IPR029060">
    <property type="entry name" value="PIN-like_dom_sf"/>
</dbReference>
<dbReference type="SMART" id="SM00484">
    <property type="entry name" value="XPGI"/>
    <property type="match status" value="1"/>
</dbReference>
<evidence type="ECO:0000259" key="16">
    <source>
        <dbReference type="SMART" id="SM00484"/>
    </source>
</evidence>
<keyword evidence="6" id="KW-0227">DNA damage</keyword>
<dbReference type="InterPro" id="IPR036279">
    <property type="entry name" value="5-3_exonuclease_C_sf"/>
</dbReference>
<evidence type="ECO:0000256" key="8">
    <source>
        <dbReference type="ARBA" id="ARBA00022839"/>
    </source>
</evidence>
<evidence type="ECO:0000256" key="14">
    <source>
        <dbReference type="PROSITE-ProRule" id="PRU00339"/>
    </source>
</evidence>
<dbReference type="SUPFAM" id="SSF88723">
    <property type="entry name" value="PIN domain-like"/>
    <property type="match status" value="1"/>
</dbReference>
<dbReference type="Pfam" id="PF00867">
    <property type="entry name" value="XPG_I"/>
    <property type="match status" value="1"/>
</dbReference>
<evidence type="ECO:0000256" key="6">
    <source>
        <dbReference type="ARBA" id="ARBA00022763"/>
    </source>
</evidence>
<evidence type="ECO:0000256" key="7">
    <source>
        <dbReference type="ARBA" id="ARBA00022801"/>
    </source>
</evidence>
<evidence type="ECO:0000256" key="4">
    <source>
        <dbReference type="ARBA" id="ARBA00022722"/>
    </source>
</evidence>
<feature type="compositionally biased region" description="Pro residues" evidence="15">
    <location>
        <begin position="413"/>
        <end position="426"/>
    </location>
</feature>
<keyword evidence="10" id="KW-0267">Excision nuclease</keyword>
<keyword evidence="8" id="KW-0269">Exonuclease</keyword>
<evidence type="ECO:0000259" key="17">
    <source>
        <dbReference type="SMART" id="SM00485"/>
    </source>
</evidence>
<feature type="region of interest" description="Disordered" evidence="15">
    <location>
        <begin position="376"/>
        <end position="395"/>
    </location>
</feature>
<evidence type="ECO:0000256" key="3">
    <source>
        <dbReference type="ARBA" id="ARBA00010563"/>
    </source>
</evidence>
<comment type="similarity">
    <text evidence="3">Belongs to the XPG/RAD2 endonuclease family. EXO1 subfamily.</text>
</comment>
<evidence type="ECO:0000256" key="15">
    <source>
        <dbReference type="SAM" id="MobiDB-lite"/>
    </source>
</evidence>
<proteinExistence type="inferred from homology"/>
<dbReference type="PANTHER" id="PTHR11081">
    <property type="entry name" value="FLAP ENDONUCLEASE FAMILY MEMBER"/>
    <property type="match status" value="1"/>
</dbReference>
<keyword evidence="12" id="KW-0234">DNA repair</keyword>
<dbReference type="SUPFAM" id="SSF47807">
    <property type="entry name" value="5' to 3' exonuclease, C-terminal subdomain"/>
    <property type="match status" value="1"/>
</dbReference>
<dbReference type="SMART" id="SM00279">
    <property type="entry name" value="HhH2"/>
    <property type="match status" value="1"/>
</dbReference>
<evidence type="ECO:0008006" key="20">
    <source>
        <dbReference type="Google" id="ProtNLM"/>
    </source>
</evidence>
<dbReference type="InterPro" id="IPR008918">
    <property type="entry name" value="HhH2"/>
</dbReference>
<feature type="domain" description="XPG-I" evidence="16">
    <location>
        <begin position="138"/>
        <end position="207"/>
    </location>
</feature>
<accession>A0ABP9YAU0</accession>
<dbReference type="PRINTS" id="PR00853">
    <property type="entry name" value="XPGRADSUPER"/>
</dbReference>
<sequence>MGIQGLIPLLKSIQKPVEISEYSGQPVAVDGHCWLHRGAFSCASELARGVETNAFVEYFMNLVKMLVFYKVVPIIVFDGQQLPIKQVTTDSRATLRSVKLKEGKALFKDGKINEANKCFQQAITITPSMVAKVIKELDRHKIQHIVSPYEADPQLAFMLKSGQAKAVITEDSDLLAFGCSNVIFKMDRSGEGVQISYKDVFDQVAGITNATTFRYMCILSGCDYLPSLPGIGLIKASDIVKSRKNIKDILQVVQHRFPKEIASEYGEKFAKADAAFLYQFVFDPNSRTYVRLNPLPEDIKVDYLSGLGESPQNRNVSILKSNNAIYLDHVRILREANKENIDPFVQLAPSEFNEFEFDDKALQDMELLLKKVEPVVKSSLPPPPPPRPRMFGPRSISSHLKSITNVNSSRLPSSPPPPSSSPPPLKFGPRYIPSRPKSITNVNSFVPSVNKITTEPARFIDMLSPKGGKFTVWKDEESPKKPVKSIFRSRSPPPPFKPSSFKPVLNKENAVHAVNIITTKPEKPTKSFFRARSPPPPSSFKPVLNKENAVHAVDVITTKPEKPTKSFFRARSPPPPSSFKPVPNKENAVHTPPVIKYQSSQKRKSPLDDYPDPFAKIKKPFSLADTSVVRRGLCKK</sequence>
<dbReference type="Proteomes" id="UP001476247">
    <property type="component" value="Unassembled WGS sequence"/>
</dbReference>
<keyword evidence="11" id="KW-0238">DNA-binding</keyword>
<feature type="region of interest" description="Disordered" evidence="15">
    <location>
        <begin position="406"/>
        <end position="433"/>
    </location>
</feature>
<evidence type="ECO:0000256" key="12">
    <source>
        <dbReference type="ARBA" id="ARBA00023204"/>
    </source>
</evidence>
<dbReference type="SMART" id="SM00485">
    <property type="entry name" value="XPGN"/>
    <property type="match status" value="1"/>
</dbReference>
<dbReference type="CDD" id="cd09908">
    <property type="entry name" value="H3TH_EXO1"/>
    <property type="match status" value="1"/>
</dbReference>
<comment type="cofactor">
    <cofactor evidence="1">
        <name>Mg(2+)</name>
        <dbReference type="ChEBI" id="CHEBI:18420"/>
    </cofactor>
</comment>
<keyword evidence="7" id="KW-0378">Hydrolase</keyword>
<dbReference type="InterPro" id="IPR037315">
    <property type="entry name" value="EXO1_H3TH"/>
</dbReference>
<keyword evidence="9" id="KW-0460">Magnesium</keyword>
<dbReference type="PANTHER" id="PTHR11081:SF65">
    <property type="entry name" value="DNA DAMAGE-INDUCIBLE PROTEIN DIN7-RELATED"/>
    <property type="match status" value="1"/>
</dbReference>
<comment type="subcellular location">
    <subcellularLocation>
        <location evidence="2">Nucleus</location>
    </subcellularLocation>
</comment>
<dbReference type="EMBL" id="BAABUJ010000032">
    <property type="protein sequence ID" value="GAA5804076.1"/>
    <property type="molecule type" value="Genomic_DNA"/>
</dbReference>
<evidence type="ECO:0000313" key="18">
    <source>
        <dbReference type="EMBL" id="GAA5804076.1"/>
    </source>
</evidence>
<dbReference type="InterPro" id="IPR019734">
    <property type="entry name" value="TPR_rpt"/>
</dbReference>
<keyword evidence="4" id="KW-0540">Nuclease</keyword>
<evidence type="ECO:0000256" key="1">
    <source>
        <dbReference type="ARBA" id="ARBA00001946"/>
    </source>
</evidence>
<evidence type="ECO:0000256" key="2">
    <source>
        <dbReference type="ARBA" id="ARBA00004123"/>
    </source>
</evidence>
<keyword evidence="19" id="KW-1185">Reference proteome</keyword>
<dbReference type="Gene3D" id="3.40.50.1010">
    <property type="entry name" value="5'-nuclease"/>
    <property type="match status" value="1"/>
</dbReference>
<reference evidence="18 19" key="1">
    <citation type="submission" date="2024-04" db="EMBL/GenBank/DDBJ databases">
        <title>genome sequences of Mucor flavus KT1a and Helicostylum pulchrum KT1b strains isolation_sourced from the surface of a dry-aged beef.</title>
        <authorList>
            <person name="Toyotome T."/>
            <person name="Hosono M."/>
            <person name="Torimaru M."/>
            <person name="Fukuda K."/>
            <person name="Mikami N."/>
        </authorList>
    </citation>
    <scope>NUCLEOTIDE SEQUENCE [LARGE SCALE GENOMIC DNA]</scope>
    <source>
        <strain evidence="18 19">KT1b</strain>
    </source>
</reference>
<gene>
    <name evidence="18" type="ORF">HPULCUR_009562</name>
</gene>
<keyword evidence="5" id="KW-0479">Metal-binding</keyword>
<evidence type="ECO:0000313" key="19">
    <source>
        <dbReference type="Proteomes" id="UP001476247"/>
    </source>
</evidence>
<dbReference type="InterPro" id="IPR006084">
    <property type="entry name" value="XPG/Rad2"/>
</dbReference>
<dbReference type="Pfam" id="PF00752">
    <property type="entry name" value="XPG_N"/>
    <property type="match status" value="1"/>
</dbReference>
<feature type="region of interest" description="Disordered" evidence="15">
    <location>
        <begin position="483"/>
        <end position="503"/>
    </location>
</feature>
<keyword evidence="13" id="KW-0539">Nucleus</keyword>
<organism evidence="18 19">
    <name type="scientific">Helicostylum pulchrum</name>
    <dbReference type="NCBI Taxonomy" id="562976"/>
    <lineage>
        <taxon>Eukaryota</taxon>
        <taxon>Fungi</taxon>
        <taxon>Fungi incertae sedis</taxon>
        <taxon>Mucoromycota</taxon>
        <taxon>Mucoromycotina</taxon>
        <taxon>Mucoromycetes</taxon>
        <taxon>Mucorales</taxon>
        <taxon>Mucorineae</taxon>
        <taxon>Mucoraceae</taxon>
        <taxon>Helicostylum</taxon>
    </lineage>
</organism>
<comment type="caution">
    <text evidence="18">The sequence shown here is derived from an EMBL/GenBank/DDBJ whole genome shotgun (WGS) entry which is preliminary data.</text>
</comment>
<evidence type="ECO:0000256" key="11">
    <source>
        <dbReference type="ARBA" id="ARBA00023125"/>
    </source>
</evidence>
<dbReference type="Gene3D" id="1.10.150.20">
    <property type="entry name" value="5' to 3' exonuclease, C-terminal subdomain"/>
    <property type="match status" value="1"/>
</dbReference>
<evidence type="ECO:0000256" key="9">
    <source>
        <dbReference type="ARBA" id="ARBA00022842"/>
    </source>
</evidence>
<protein>
    <recommendedName>
        <fullName evidence="20">Exonuclease 1</fullName>
    </recommendedName>
</protein>
<dbReference type="InterPro" id="IPR044752">
    <property type="entry name" value="PIN-like_EXO1"/>
</dbReference>
<evidence type="ECO:0000256" key="13">
    <source>
        <dbReference type="ARBA" id="ARBA00023242"/>
    </source>
</evidence>
<feature type="region of interest" description="Disordered" evidence="15">
    <location>
        <begin position="561"/>
        <end position="611"/>
    </location>
</feature>